<evidence type="ECO:0000313" key="3">
    <source>
        <dbReference type="Proteomes" id="UP000005697"/>
    </source>
</evidence>
<accession>F0F813</accession>
<proteinExistence type="predicted"/>
<dbReference type="Proteomes" id="UP000005697">
    <property type="component" value="Unassembled WGS sequence"/>
</dbReference>
<organism evidence="2 3">
    <name type="scientific">Prevotella multiformis DSM 16608</name>
    <dbReference type="NCBI Taxonomy" id="888743"/>
    <lineage>
        <taxon>Bacteria</taxon>
        <taxon>Pseudomonadati</taxon>
        <taxon>Bacteroidota</taxon>
        <taxon>Bacteroidia</taxon>
        <taxon>Bacteroidales</taxon>
        <taxon>Prevotellaceae</taxon>
        <taxon>Prevotella</taxon>
    </lineage>
</organism>
<keyword evidence="1" id="KW-1133">Transmembrane helix</keyword>
<keyword evidence="3" id="KW-1185">Reference proteome</keyword>
<dbReference type="AlphaFoldDB" id="F0F813"/>
<evidence type="ECO:0000313" key="2">
    <source>
        <dbReference type="EMBL" id="EGC19856.1"/>
    </source>
</evidence>
<gene>
    <name evidence="2" type="ORF">HMPREF9141_1730</name>
</gene>
<feature type="transmembrane region" description="Helical" evidence="1">
    <location>
        <begin position="6"/>
        <end position="23"/>
    </location>
</feature>
<dbReference type="HOGENOM" id="CLU_3314695_0_0_10"/>
<reference evidence="2 3" key="1">
    <citation type="submission" date="2011-01" db="EMBL/GenBank/DDBJ databases">
        <authorList>
            <person name="Muzny D."/>
            <person name="Qin X."/>
            <person name="Deng J."/>
            <person name="Jiang H."/>
            <person name="Liu Y."/>
            <person name="Qu J."/>
            <person name="Song X.-Z."/>
            <person name="Zhang L."/>
            <person name="Thornton R."/>
            <person name="Coyle M."/>
            <person name="Francisco L."/>
            <person name="Jackson L."/>
            <person name="Javaid M."/>
            <person name="Korchina V."/>
            <person name="Kovar C."/>
            <person name="Mata R."/>
            <person name="Mathew T."/>
            <person name="Ngo R."/>
            <person name="Nguyen L."/>
            <person name="Nguyen N."/>
            <person name="Okwuonu G."/>
            <person name="Ongeri F."/>
            <person name="Pham C."/>
            <person name="Simmons D."/>
            <person name="Wilczek-Boney K."/>
            <person name="Hale W."/>
            <person name="Jakkamsetti A."/>
            <person name="Pham P."/>
            <person name="Ruth R."/>
            <person name="San Lucas F."/>
            <person name="Warren J."/>
            <person name="Zhang J."/>
            <person name="Zhao Z."/>
            <person name="Zhou C."/>
            <person name="Zhu D."/>
            <person name="Lee S."/>
            <person name="Bess C."/>
            <person name="Blankenburg K."/>
            <person name="Forbes L."/>
            <person name="Fu Q."/>
            <person name="Gubbala S."/>
            <person name="Hirani K."/>
            <person name="Jayaseelan J.C."/>
            <person name="Lara F."/>
            <person name="Munidasa M."/>
            <person name="Palculict T."/>
            <person name="Patil S."/>
            <person name="Pu L.-L."/>
            <person name="Saada N."/>
            <person name="Tang L."/>
            <person name="Weissenberger G."/>
            <person name="Zhu Y."/>
            <person name="Hemphill L."/>
            <person name="Shang Y."/>
            <person name="Youmans B."/>
            <person name="Ayvaz T."/>
            <person name="Ross M."/>
            <person name="Santibanez J."/>
            <person name="Aqrawi P."/>
            <person name="Gross S."/>
            <person name="Joshi V."/>
            <person name="Fowler G."/>
            <person name="Nazareth L."/>
            <person name="Reid J."/>
            <person name="Worley K."/>
            <person name="Petrosino J."/>
            <person name="Highlander S."/>
            <person name="Gibbs R."/>
        </authorList>
    </citation>
    <scope>NUCLEOTIDE SEQUENCE [LARGE SCALE GENOMIC DNA]</scope>
    <source>
        <strain evidence="2 3">DSM 16608</strain>
    </source>
</reference>
<keyword evidence="1" id="KW-0472">Membrane</keyword>
<keyword evidence="1" id="KW-0812">Transmembrane</keyword>
<sequence length="39" mass="4726">MRSSPQVFVLYILYMLFIFYAKVQTFSEKRMSPYENISP</sequence>
<dbReference type="EMBL" id="AEWX01000024">
    <property type="protein sequence ID" value="EGC19856.1"/>
    <property type="molecule type" value="Genomic_DNA"/>
</dbReference>
<protein>
    <submittedName>
        <fullName evidence="2">Uncharacterized protein</fullName>
    </submittedName>
</protein>
<evidence type="ECO:0000256" key="1">
    <source>
        <dbReference type="SAM" id="Phobius"/>
    </source>
</evidence>
<dbReference type="STRING" id="888743.HMPREF9141_1730"/>
<comment type="caution">
    <text evidence="2">The sequence shown here is derived from an EMBL/GenBank/DDBJ whole genome shotgun (WGS) entry which is preliminary data.</text>
</comment>
<name>F0F813_9BACT</name>